<evidence type="ECO:0000256" key="8">
    <source>
        <dbReference type="RuleBase" id="RU000416"/>
    </source>
</evidence>
<accession>A0A8J3E030</accession>
<dbReference type="NCBIfam" id="TIGR00675">
    <property type="entry name" value="dcm"/>
    <property type="match status" value="1"/>
</dbReference>
<dbReference type="EMBL" id="BMCP01000006">
    <property type="protein sequence ID" value="GGE53105.1"/>
    <property type="molecule type" value="Genomic_DNA"/>
</dbReference>
<evidence type="ECO:0000256" key="5">
    <source>
        <dbReference type="ARBA" id="ARBA00022747"/>
    </source>
</evidence>
<evidence type="ECO:0000256" key="6">
    <source>
        <dbReference type="ARBA" id="ARBA00047422"/>
    </source>
</evidence>
<keyword evidence="10" id="KW-1185">Reference proteome</keyword>
<dbReference type="Gene3D" id="3.40.50.150">
    <property type="entry name" value="Vaccinia Virus protein VP39"/>
    <property type="match status" value="1"/>
</dbReference>
<proteinExistence type="inferred from homology"/>
<evidence type="ECO:0000313" key="10">
    <source>
        <dbReference type="Proteomes" id="UP000602745"/>
    </source>
</evidence>
<keyword evidence="3 7" id="KW-0808">Transferase</keyword>
<dbReference type="Gene3D" id="3.90.120.10">
    <property type="entry name" value="DNA Methylase, subunit A, domain 2"/>
    <property type="match status" value="1"/>
</dbReference>
<dbReference type="PANTHER" id="PTHR10629:SF52">
    <property type="entry name" value="DNA (CYTOSINE-5)-METHYLTRANSFERASE 1"/>
    <property type="match status" value="1"/>
</dbReference>
<protein>
    <recommendedName>
        <fullName evidence="1">DNA (cytosine-5-)-methyltransferase</fullName>
        <ecNumber evidence="1">2.1.1.37</ecNumber>
    </recommendedName>
</protein>
<dbReference type="PRINTS" id="PR00105">
    <property type="entry name" value="C5METTRFRASE"/>
</dbReference>
<dbReference type="GO" id="GO:0009307">
    <property type="term" value="P:DNA restriction-modification system"/>
    <property type="evidence" value="ECO:0007669"/>
    <property type="project" value="UniProtKB-KW"/>
</dbReference>
<evidence type="ECO:0000256" key="3">
    <source>
        <dbReference type="ARBA" id="ARBA00022679"/>
    </source>
</evidence>
<dbReference type="InterPro" id="IPR050390">
    <property type="entry name" value="C5-Methyltransferase"/>
</dbReference>
<name>A0A8J3E030_9RHOB</name>
<dbReference type="GO" id="GO:0003886">
    <property type="term" value="F:DNA (cytosine-5-)-methyltransferase activity"/>
    <property type="evidence" value="ECO:0007669"/>
    <property type="project" value="UniProtKB-EC"/>
</dbReference>
<keyword evidence="2 7" id="KW-0489">Methyltransferase</keyword>
<evidence type="ECO:0000256" key="2">
    <source>
        <dbReference type="ARBA" id="ARBA00022603"/>
    </source>
</evidence>
<keyword evidence="5" id="KW-0680">Restriction system</keyword>
<comment type="caution">
    <text evidence="9">The sequence shown here is derived from an EMBL/GenBank/DDBJ whole genome shotgun (WGS) entry which is preliminary data.</text>
</comment>
<evidence type="ECO:0000256" key="7">
    <source>
        <dbReference type="PROSITE-ProRule" id="PRU01016"/>
    </source>
</evidence>
<dbReference type="PANTHER" id="PTHR10629">
    <property type="entry name" value="CYTOSINE-SPECIFIC METHYLTRANSFERASE"/>
    <property type="match status" value="1"/>
</dbReference>
<comment type="catalytic activity">
    <reaction evidence="6">
        <text>a 2'-deoxycytidine in DNA + S-adenosyl-L-methionine = a 5-methyl-2'-deoxycytidine in DNA + S-adenosyl-L-homocysteine + H(+)</text>
        <dbReference type="Rhea" id="RHEA:13681"/>
        <dbReference type="Rhea" id="RHEA-COMP:11369"/>
        <dbReference type="Rhea" id="RHEA-COMP:11370"/>
        <dbReference type="ChEBI" id="CHEBI:15378"/>
        <dbReference type="ChEBI" id="CHEBI:57856"/>
        <dbReference type="ChEBI" id="CHEBI:59789"/>
        <dbReference type="ChEBI" id="CHEBI:85452"/>
        <dbReference type="ChEBI" id="CHEBI:85454"/>
        <dbReference type="EC" id="2.1.1.37"/>
    </reaction>
</comment>
<comment type="similarity">
    <text evidence="7 8">Belongs to the class I-like SAM-binding methyltransferase superfamily. C5-methyltransferase family.</text>
</comment>
<organism evidence="9 10">
    <name type="scientific">Agaricicola taiwanensis</name>
    <dbReference type="NCBI Taxonomy" id="591372"/>
    <lineage>
        <taxon>Bacteria</taxon>
        <taxon>Pseudomonadati</taxon>
        <taxon>Pseudomonadota</taxon>
        <taxon>Alphaproteobacteria</taxon>
        <taxon>Rhodobacterales</taxon>
        <taxon>Paracoccaceae</taxon>
        <taxon>Agaricicola</taxon>
    </lineage>
</organism>
<dbReference type="EC" id="2.1.1.37" evidence="1"/>
<sequence>MAELLLSLFCGAGGLDLGFEQAGFEIGLAFDKKADSVASYNRNRLSQRGHLRDVNLITLEMLDELYGARFAPTGVIGGPPCQSFSQANRSIADSDPRHRLPLVYAALLRALNERSPVKFFVMENVKGLRSGTHSHRLTHFKKSLSDAGFHISEQLLNAVDFEVPQNRQRLFIVGINKQLFGEIDWPSPDTTTQKPESVTVRSAIWGLPEPWHFSRAGIPEICEHHVNHWCMAPKSARFADGSLKPGDTSYRSFKTLAWDRPSITVAYGHREVHVHPSGKRRLSVYEGMRLQGFPHEYELTGSLSSQIDQVSEAVPPPMAKAVGQSISALITQLERRAAA</sequence>
<feature type="active site" evidence="7">
    <location>
        <position position="81"/>
    </location>
</feature>
<dbReference type="Pfam" id="PF00145">
    <property type="entry name" value="DNA_methylase"/>
    <property type="match status" value="1"/>
</dbReference>
<gene>
    <name evidence="9" type="ORF">GCM10007276_32680</name>
</gene>
<dbReference type="SUPFAM" id="SSF53335">
    <property type="entry name" value="S-adenosyl-L-methionine-dependent methyltransferases"/>
    <property type="match status" value="1"/>
</dbReference>
<keyword evidence="4 7" id="KW-0949">S-adenosyl-L-methionine</keyword>
<reference evidence="9" key="2">
    <citation type="submission" date="2020-09" db="EMBL/GenBank/DDBJ databases">
        <authorList>
            <person name="Sun Q."/>
            <person name="Sedlacek I."/>
        </authorList>
    </citation>
    <scope>NUCLEOTIDE SEQUENCE</scope>
    <source>
        <strain evidence="9">CCM 7684</strain>
    </source>
</reference>
<dbReference type="InterPro" id="IPR029063">
    <property type="entry name" value="SAM-dependent_MTases_sf"/>
</dbReference>
<dbReference type="RefSeq" id="WP_188410898.1">
    <property type="nucleotide sequence ID" value="NZ_BMCP01000006.1"/>
</dbReference>
<evidence type="ECO:0000256" key="1">
    <source>
        <dbReference type="ARBA" id="ARBA00011975"/>
    </source>
</evidence>
<dbReference type="GO" id="GO:0032259">
    <property type="term" value="P:methylation"/>
    <property type="evidence" value="ECO:0007669"/>
    <property type="project" value="UniProtKB-KW"/>
</dbReference>
<dbReference type="InterPro" id="IPR001525">
    <property type="entry name" value="C5_MeTfrase"/>
</dbReference>
<evidence type="ECO:0000313" key="9">
    <source>
        <dbReference type="EMBL" id="GGE53105.1"/>
    </source>
</evidence>
<reference evidence="9" key="1">
    <citation type="journal article" date="2014" name="Int. J. Syst. Evol. Microbiol.">
        <title>Complete genome sequence of Corynebacterium casei LMG S-19264T (=DSM 44701T), isolated from a smear-ripened cheese.</title>
        <authorList>
            <consortium name="US DOE Joint Genome Institute (JGI-PGF)"/>
            <person name="Walter F."/>
            <person name="Albersmeier A."/>
            <person name="Kalinowski J."/>
            <person name="Ruckert C."/>
        </authorList>
    </citation>
    <scope>NUCLEOTIDE SEQUENCE</scope>
    <source>
        <strain evidence="9">CCM 7684</strain>
    </source>
</reference>
<dbReference type="Proteomes" id="UP000602745">
    <property type="component" value="Unassembled WGS sequence"/>
</dbReference>
<evidence type="ECO:0000256" key="4">
    <source>
        <dbReference type="ARBA" id="ARBA00022691"/>
    </source>
</evidence>
<dbReference type="PROSITE" id="PS51679">
    <property type="entry name" value="SAM_MT_C5"/>
    <property type="match status" value="1"/>
</dbReference>
<dbReference type="AlphaFoldDB" id="A0A8J3E030"/>